<sequence>MSGLATRAWNLLTGAATANSAPMPVAYSDERSAELPAEVRSLENPAVPLSQMTSWGDLTGHVSGGSHAGVTVTPESAMRVSAVYASINRIASTVAMLPIGVYKETKYGRDLDKKDPLQQLFVHGLDELMNRFDFMYILVATCLARGNAYAWIERDPYMKPLQVRFLEPGDCQPIYVNMGRQRYLYYNVFGEIVDKRDIIHIRCLGTNGIEGKSPIELFANGIGLSLAAEEFGARFFGQGAGGMGVLETGKVFKEQTTVDRLRKQFAERQTGLQNAHRPLILEDGMTYKSVTIPPNHAQFIETRNFQVEDIARMYGVPQHKIGKLDRSTNNNIEHQNKEFITDTILPWTERIRQEFEGKLIAELDKETKEVVFDFDFLLRGDATAEAAQTQALFNTGSITQNEIRYRNNLNRLPGLDDTFVQMNMQRVLPGSHMGAPDPSASPETTPSAADKTRPAADTKPAADA</sequence>
<name>A0A6P1VWX7_9BACT</name>
<dbReference type="InterPro" id="IPR006427">
    <property type="entry name" value="Portal_HK97"/>
</dbReference>
<protein>
    <submittedName>
        <fullName evidence="2">Phage portal protein</fullName>
    </submittedName>
</protein>
<dbReference type="AlphaFoldDB" id="A0A6P1VWX7"/>
<feature type="compositionally biased region" description="Basic and acidic residues" evidence="1">
    <location>
        <begin position="450"/>
        <end position="464"/>
    </location>
</feature>
<evidence type="ECO:0000313" key="3">
    <source>
        <dbReference type="Proteomes" id="UP000464577"/>
    </source>
</evidence>
<evidence type="ECO:0000256" key="1">
    <source>
        <dbReference type="SAM" id="MobiDB-lite"/>
    </source>
</evidence>
<dbReference type="EMBL" id="CP045997">
    <property type="protein sequence ID" value="QHV96287.1"/>
    <property type="molecule type" value="Genomic_DNA"/>
</dbReference>
<reference evidence="2 3" key="1">
    <citation type="submission" date="2019-11" db="EMBL/GenBank/DDBJ databases">
        <title>Spirosoma endbachense sp. nov., isolated from a natural salt meadow.</title>
        <authorList>
            <person name="Rojas J."/>
            <person name="Ambika Manirajan B."/>
            <person name="Ratering S."/>
            <person name="Suarez C."/>
            <person name="Geissler-Plaum R."/>
            <person name="Schnell S."/>
        </authorList>
    </citation>
    <scope>NUCLEOTIDE SEQUENCE [LARGE SCALE GENOMIC DNA]</scope>
    <source>
        <strain evidence="2 3">I-24</strain>
    </source>
</reference>
<gene>
    <name evidence="2" type="ORF">GJR95_15240</name>
</gene>
<organism evidence="2 3">
    <name type="scientific">Spirosoma endbachense</name>
    <dbReference type="NCBI Taxonomy" id="2666025"/>
    <lineage>
        <taxon>Bacteria</taxon>
        <taxon>Pseudomonadati</taxon>
        <taxon>Bacteroidota</taxon>
        <taxon>Cytophagia</taxon>
        <taxon>Cytophagales</taxon>
        <taxon>Cytophagaceae</taxon>
        <taxon>Spirosoma</taxon>
    </lineage>
</organism>
<keyword evidence="3" id="KW-1185">Reference proteome</keyword>
<dbReference type="Pfam" id="PF04860">
    <property type="entry name" value="Phage_portal"/>
    <property type="match status" value="1"/>
</dbReference>
<feature type="region of interest" description="Disordered" evidence="1">
    <location>
        <begin position="428"/>
        <end position="464"/>
    </location>
</feature>
<accession>A0A6P1VWX7</accession>
<dbReference type="NCBIfam" id="TIGR01537">
    <property type="entry name" value="portal_HK97"/>
    <property type="match status" value="1"/>
</dbReference>
<dbReference type="Proteomes" id="UP000464577">
    <property type="component" value="Chromosome"/>
</dbReference>
<dbReference type="RefSeq" id="WP_162386696.1">
    <property type="nucleotide sequence ID" value="NZ_CP045997.1"/>
</dbReference>
<dbReference type="InterPro" id="IPR006944">
    <property type="entry name" value="Phage/GTA_portal"/>
</dbReference>
<proteinExistence type="predicted"/>
<dbReference type="KEGG" id="senf:GJR95_15240"/>
<evidence type="ECO:0000313" key="2">
    <source>
        <dbReference type="EMBL" id="QHV96287.1"/>
    </source>
</evidence>